<name>A0A9Q0JKL8_9ROSI</name>
<dbReference type="Proteomes" id="UP001141552">
    <property type="component" value="Unassembled WGS sequence"/>
</dbReference>
<evidence type="ECO:0000313" key="3">
    <source>
        <dbReference type="Proteomes" id="UP001141552"/>
    </source>
</evidence>
<comment type="caution">
    <text evidence="2">The sequence shown here is derived from an EMBL/GenBank/DDBJ whole genome shotgun (WGS) entry which is preliminary data.</text>
</comment>
<keyword evidence="3" id="KW-1185">Reference proteome</keyword>
<sequence length="97" mass="10830">MMVVVLVFYGLDFCYGCRFGKEKEKGGVGTEIGVWIYREEKDYGFRGKKKTRANGWWLNGKQQRRRIVSVGTEACCSIGQVTKAAAAAASLCVVLKR</sequence>
<feature type="chain" id="PRO_5040368769" description="Secreted protein" evidence="1">
    <location>
        <begin position="17"/>
        <end position="97"/>
    </location>
</feature>
<evidence type="ECO:0000256" key="1">
    <source>
        <dbReference type="SAM" id="SignalP"/>
    </source>
</evidence>
<feature type="signal peptide" evidence="1">
    <location>
        <begin position="1"/>
        <end position="16"/>
    </location>
</feature>
<organism evidence="2 3">
    <name type="scientific">Turnera subulata</name>
    <dbReference type="NCBI Taxonomy" id="218843"/>
    <lineage>
        <taxon>Eukaryota</taxon>
        <taxon>Viridiplantae</taxon>
        <taxon>Streptophyta</taxon>
        <taxon>Embryophyta</taxon>
        <taxon>Tracheophyta</taxon>
        <taxon>Spermatophyta</taxon>
        <taxon>Magnoliopsida</taxon>
        <taxon>eudicotyledons</taxon>
        <taxon>Gunneridae</taxon>
        <taxon>Pentapetalae</taxon>
        <taxon>rosids</taxon>
        <taxon>fabids</taxon>
        <taxon>Malpighiales</taxon>
        <taxon>Passifloraceae</taxon>
        <taxon>Turnera</taxon>
    </lineage>
</organism>
<reference evidence="2" key="2">
    <citation type="journal article" date="2023" name="Plants (Basel)">
        <title>Annotation of the Turnera subulata (Passifloraceae) Draft Genome Reveals the S-Locus Evolved after the Divergence of Turneroideae from Passifloroideae in a Stepwise Manner.</title>
        <authorList>
            <person name="Henning P.M."/>
            <person name="Roalson E.H."/>
            <person name="Mir W."/>
            <person name="McCubbin A.G."/>
            <person name="Shore J.S."/>
        </authorList>
    </citation>
    <scope>NUCLEOTIDE SEQUENCE</scope>
    <source>
        <strain evidence="2">F60SS</strain>
    </source>
</reference>
<accession>A0A9Q0JKL8</accession>
<evidence type="ECO:0008006" key="4">
    <source>
        <dbReference type="Google" id="ProtNLM"/>
    </source>
</evidence>
<proteinExistence type="predicted"/>
<gene>
    <name evidence="2" type="ORF">Tsubulata_000880</name>
</gene>
<evidence type="ECO:0000313" key="2">
    <source>
        <dbReference type="EMBL" id="KAJ4844200.1"/>
    </source>
</evidence>
<dbReference type="EMBL" id="JAKUCV010002023">
    <property type="protein sequence ID" value="KAJ4844200.1"/>
    <property type="molecule type" value="Genomic_DNA"/>
</dbReference>
<reference evidence="2" key="1">
    <citation type="submission" date="2022-02" db="EMBL/GenBank/DDBJ databases">
        <authorList>
            <person name="Henning P.M."/>
            <person name="McCubbin A.G."/>
            <person name="Shore J.S."/>
        </authorList>
    </citation>
    <scope>NUCLEOTIDE SEQUENCE</scope>
    <source>
        <strain evidence="2">F60SS</strain>
        <tissue evidence="2">Leaves</tissue>
    </source>
</reference>
<protein>
    <recommendedName>
        <fullName evidence="4">Secreted protein</fullName>
    </recommendedName>
</protein>
<keyword evidence="1" id="KW-0732">Signal</keyword>
<dbReference type="AlphaFoldDB" id="A0A9Q0JKL8"/>